<accession>A0ABS6HTS0</accession>
<organism evidence="2 3">
    <name type="scientific">Mycolicibacterium goodii</name>
    <name type="common">Mycobacterium goodii</name>
    <dbReference type="NCBI Taxonomy" id="134601"/>
    <lineage>
        <taxon>Bacteria</taxon>
        <taxon>Bacillati</taxon>
        <taxon>Actinomycetota</taxon>
        <taxon>Actinomycetes</taxon>
        <taxon>Mycobacteriales</taxon>
        <taxon>Mycobacteriaceae</taxon>
        <taxon>Mycolicibacterium</taxon>
    </lineage>
</organism>
<comment type="caution">
    <text evidence="2">The sequence shown here is derived from an EMBL/GenBank/DDBJ whole genome shotgun (WGS) entry which is preliminary data.</text>
</comment>
<feature type="compositionally biased region" description="Basic and acidic residues" evidence="1">
    <location>
        <begin position="263"/>
        <end position="272"/>
    </location>
</feature>
<feature type="region of interest" description="Disordered" evidence="1">
    <location>
        <begin position="252"/>
        <end position="272"/>
    </location>
</feature>
<proteinExistence type="predicted"/>
<dbReference type="EMBL" id="JAHBOM010000022">
    <property type="protein sequence ID" value="MBU8826078.1"/>
    <property type="molecule type" value="Genomic_DNA"/>
</dbReference>
<protein>
    <recommendedName>
        <fullName evidence="4">Secreted protein</fullName>
    </recommendedName>
</protein>
<evidence type="ECO:0000256" key="1">
    <source>
        <dbReference type="SAM" id="MobiDB-lite"/>
    </source>
</evidence>
<evidence type="ECO:0000313" key="2">
    <source>
        <dbReference type="EMBL" id="MBU8826078.1"/>
    </source>
</evidence>
<evidence type="ECO:0008006" key="4">
    <source>
        <dbReference type="Google" id="ProtNLM"/>
    </source>
</evidence>
<sequence>MRAEGRIAAFGIGLVAVFAAAFGVGSMWAGAAAEPGSGYTLELADGSVAPGTAVPLRFRIVDESGAAVSDYDENHEKDLHLIVVGHDLTGYQHLHPTLDGTGTWSVPLDVPRGGDYRVFADFVPAGGSGVVAEADLRVTGSHEPQPLPAPSRTATVDGYTVTLSGSPVAHGGSQLDISVSRDGERVGDLQPYLGAHGHLVALRASDLSYLHVHPTGDTPADIAFHTEFPSAGDYRLYFDFKHNDVVRTAEFTVSVPDGPPGDDPGHGDGHSH</sequence>
<evidence type="ECO:0000313" key="3">
    <source>
        <dbReference type="Proteomes" id="UP000696413"/>
    </source>
</evidence>
<gene>
    <name evidence="2" type="ORF">KL859_24800</name>
</gene>
<name>A0ABS6HTS0_MYCGD</name>
<reference evidence="2 3" key="1">
    <citation type="submission" date="2021-05" db="EMBL/GenBank/DDBJ databases">
        <title>Draft Genome Sequences of Clinical Respiratory Isolates of Mycobacterium goodii Recovered in Ireland.</title>
        <authorList>
            <person name="Flanagan P.R."/>
            <person name="Mok S."/>
            <person name="Roycroft E."/>
            <person name="Rogers T.R."/>
            <person name="Fitzgibbon M."/>
        </authorList>
    </citation>
    <scope>NUCLEOTIDE SEQUENCE [LARGE SCALE GENOMIC DNA]</scope>
    <source>
        <strain evidence="2 3">14IE55</strain>
    </source>
</reference>
<dbReference type="Proteomes" id="UP000696413">
    <property type="component" value="Unassembled WGS sequence"/>
</dbReference>
<dbReference type="RefSeq" id="WP_073679345.1">
    <property type="nucleotide sequence ID" value="NZ_CP092364.2"/>
</dbReference>
<keyword evidence="3" id="KW-1185">Reference proteome</keyword>